<sequence>QQFITLYSYILIFQVRYWLSLVHPLVTEPSSFSHPSQLHTVPLTFHQVVTLPSSFSHPSQLYTVPLTIHHLLPAKFNQKENPNGYQAQIYQGSHTRAFFTYSQSGIQKLSKLKKNQKEREVASVVPLAPSP</sequence>
<organism evidence="1 2">
    <name type="scientific">Vigna angularis var. angularis</name>
    <dbReference type="NCBI Taxonomy" id="157739"/>
    <lineage>
        <taxon>Eukaryota</taxon>
        <taxon>Viridiplantae</taxon>
        <taxon>Streptophyta</taxon>
        <taxon>Embryophyta</taxon>
        <taxon>Tracheophyta</taxon>
        <taxon>Spermatophyta</taxon>
        <taxon>Magnoliopsida</taxon>
        <taxon>eudicotyledons</taxon>
        <taxon>Gunneridae</taxon>
        <taxon>Pentapetalae</taxon>
        <taxon>rosids</taxon>
        <taxon>fabids</taxon>
        <taxon>Fabales</taxon>
        <taxon>Fabaceae</taxon>
        <taxon>Papilionoideae</taxon>
        <taxon>50 kb inversion clade</taxon>
        <taxon>NPAAA clade</taxon>
        <taxon>indigoferoid/millettioid clade</taxon>
        <taxon>Phaseoleae</taxon>
        <taxon>Vigna</taxon>
    </lineage>
</organism>
<protein>
    <submittedName>
        <fullName evidence="1">Uncharacterized protein</fullName>
    </submittedName>
</protein>
<accession>A0A0S3RXW1</accession>
<proteinExistence type="predicted"/>
<dbReference type="Proteomes" id="UP000291084">
    <property type="component" value="Chromosome 4"/>
</dbReference>
<dbReference type="AlphaFoldDB" id="A0A0S3RXW1"/>
<evidence type="ECO:0000313" key="1">
    <source>
        <dbReference type="EMBL" id="BAT85388.1"/>
    </source>
</evidence>
<evidence type="ECO:0000313" key="2">
    <source>
        <dbReference type="Proteomes" id="UP000291084"/>
    </source>
</evidence>
<dbReference type="EMBL" id="AP015037">
    <property type="protein sequence ID" value="BAT85388.1"/>
    <property type="molecule type" value="Genomic_DNA"/>
</dbReference>
<name>A0A0S3RXW1_PHAAN</name>
<keyword evidence="2" id="KW-1185">Reference proteome</keyword>
<feature type="non-terminal residue" evidence="1">
    <location>
        <position position="1"/>
    </location>
</feature>
<reference evidence="1 2" key="1">
    <citation type="journal article" date="2015" name="Sci. Rep.">
        <title>The power of single molecule real-time sequencing technology in the de novo assembly of a eukaryotic genome.</title>
        <authorList>
            <person name="Sakai H."/>
            <person name="Naito K."/>
            <person name="Ogiso-Tanaka E."/>
            <person name="Takahashi Y."/>
            <person name="Iseki K."/>
            <person name="Muto C."/>
            <person name="Satou K."/>
            <person name="Teruya K."/>
            <person name="Shiroma A."/>
            <person name="Shimoji M."/>
            <person name="Hirano T."/>
            <person name="Itoh T."/>
            <person name="Kaga A."/>
            <person name="Tomooka N."/>
        </authorList>
    </citation>
    <scope>NUCLEOTIDE SEQUENCE [LARGE SCALE GENOMIC DNA]</scope>
    <source>
        <strain evidence="2">cv. Shumari</strain>
    </source>
</reference>
<gene>
    <name evidence="1" type="primary">Vigan.04G292900</name>
    <name evidence="1" type="ORF">VIGAN_04292900</name>
</gene>